<protein>
    <submittedName>
        <fullName evidence="1">Uncharacterized protein</fullName>
    </submittedName>
</protein>
<name>A0A7R9IS82_9NEOP</name>
<accession>A0A7R9IS82</accession>
<reference evidence="1" key="1">
    <citation type="submission" date="2020-11" db="EMBL/GenBank/DDBJ databases">
        <authorList>
            <person name="Tran Van P."/>
        </authorList>
    </citation>
    <scope>NUCLEOTIDE SEQUENCE</scope>
</reference>
<dbReference type="AlphaFoldDB" id="A0A7R9IS82"/>
<sequence length="37" mass="4263">MLVASLDEEAMLQKRIQLTFFSDIKKLFPEGLYTQTG</sequence>
<organism evidence="1">
    <name type="scientific">Timema tahoe</name>
    <dbReference type="NCBI Taxonomy" id="61484"/>
    <lineage>
        <taxon>Eukaryota</taxon>
        <taxon>Metazoa</taxon>
        <taxon>Ecdysozoa</taxon>
        <taxon>Arthropoda</taxon>
        <taxon>Hexapoda</taxon>
        <taxon>Insecta</taxon>
        <taxon>Pterygota</taxon>
        <taxon>Neoptera</taxon>
        <taxon>Polyneoptera</taxon>
        <taxon>Phasmatodea</taxon>
        <taxon>Timematodea</taxon>
        <taxon>Timematoidea</taxon>
        <taxon>Timematidae</taxon>
        <taxon>Timema</taxon>
    </lineage>
</organism>
<proteinExistence type="predicted"/>
<evidence type="ECO:0000313" key="1">
    <source>
        <dbReference type="EMBL" id="CAD7463637.1"/>
    </source>
</evidence>
<dbReference type="EMBL" id="OE008716">
    <property type="protein sequence ID" value="CAD7463637.1"/>
    <property type="molecule type" value="Genomic_DNA"/>
</dbReference>
<gene>
    <name evidence="1" type="ORF">TTEB3V08_LOCUS11519</name>
</gene>